<dbReference type="EMBL" id="QAOG01000005">
    <property type="protein sequence ID" value="PTQ59399.1"/>
    <property type="molecule type" value="Genomic_DNA"/>
</dbReference>
<accession>A0A2T5GJC4</accession>
<gene>
    <name evidence="1" type="ORF">C8J26_3146</name>
</gene>
<organism evidence="1 2">
    <name type="scientific">Sphingomonas aurantiaca</name>
    <dbReference type="NCBI Taxonomy" id="185949"/>
    <lineage>
        <taxon>Bacteria</taxon>
        <taxon>Pseudomonadati</taxon>
        <taxon>Pseudomonadota</taxon>
        <taxon>Alphaproteobacteria</taxon>
        <taxon>Sphingomonadales</taxon>
        <taxon>Sphingomonadaceae</taxon>
        <taxon>Sphingomonas</taxon>
    </lineage>
</organism>
<dbReference type="Proteomes" id="UP000244189">
    <property type="component" value="Unassembled WGS sequence"/>
</dbReference>
<dbReference type="AlphaFoldDB" id="A0A2T5GJC4"/>
<reference evidence="1 2" key="1">
    <citation type="submission" date="2018-04" db="EMBL/GenBank/DDBJ databases">
        <title>Genomic Encyclopedia of Type Strains, Phase III (KMG-III): the genomes of soil and plant-associated and newly described type strains.</title>
        <authorList>
            <person name="Whitman W."/>
        </authorList>
    </citation>
    <scope>NUCLEOTIDE SEQUENCE [LARGE SCALE GENOMIC DNA]</scope>
    <source>
        <strain evidence="1 2">MA101b</strain>
    </source>
</reference>
<proteinExistence type="predicted"/>
<sequence>MGAAVRISRKRPISHSLVSSGCEKLPLGCIDGLGRIGRLPAFLG</sequence>
<evidence type="ECO:0000313" key="2">
    <source>
        <dbReference type="Proteomes" id="UP000244189"/>
    </source>
</evidence>
<dbReference type="PROSITE" id="PS51257">
    <property type="entry name" value="PROKAR_LIPOPROTEIN"/>
    <property type="match status" value="1"/>
</dbReference>
<evidence type="ECO:0000313" key="1">
    <source>
        <dbReference type="EMBL" id="PTQ59399.1"/>
    </source>
</evidence>
<name>A0A2T5GJC4_9SPHN</name>
<comment type="caution">
    <text evidence="1">The sequence shown here is derived from an EMBL/GenBank/DDBJ whole genome shotgun (WGS) entry which is preliminary data.</text>
</comment>
<keyword evidence="2" id="KW-1185">Reference proteome</keyword>
<protein>
    <submittedName>
        <fullName evidence="1">Uncharacterized protein</fullName>
    </submittedName>
</protein>